<dbReference type="Proteomes" id="UP001235939">
    <property type="component" value="Chromosome 01"/>
</dbReference>
<dbReference type="EMBL" id="CP092863">
    <property type="protein sequence ID" value="UYV60617.1"/>
    <property type="molecule type" value="Genomic_DNA"/>
</dbReference>
<sequence length="109" mass="12427">MKWLEQQQENNTAQLLSLKIYIEAMQQRNRIEDVGKPREKVCRGSPREVWIDKFQRGGWQTVDGVQLTPPPGRDQPRPAGAAVEGSRPACREIGVCRPDMAVWGKKSVW</sequence>
<name>A0ABY6JYY0_9ARAC</name>
<gene>
    <name evidence="2" type="ORF">LAZ67_1001672</name>
</gene>
<keyword evidence="3" id="KW-1185">Reference proteome</keyword>
<evidence type="ECO:0000256" key="1">
    <source>
        <dbReference type="SAM" id="MobiDB-lite"/>
    </source>
</evidence>
<accession>A0ABY6JYY0</accession>
<proteinExistence type="predicted"/>
<protein>
    <submittedName>
        <fullName evidence="2">Uncharacterized protein</fullName>
    </submittedName>
</protein>
<feature type="region of interest" description="Disordered" evidence="1">
    <location>
        <begin position="61"/>
        <end position="86"/>
    </location>
</feature>
<organism evidence="2 3">
    <name type="scientific">Cordylochernes scorpioides</name>
    <dbReference type="NCBI Taxonomy" id="51811"/>
    <lineage>
        <taxon>Eukaryota</taxon>
        <taxon>Metazoa</taxon>
        <taxon>Ecdysozoa</taxon>
        <taxon>Arthropoda</taxon>
        <taxon>Chelicerata</taxon>
        <taxon>Arachnida</taxon>
        <taxon>Pseudoscorpiones</taxon>
        <taxon>Cheliferoidea</taxon>
        <taxon>Chernetidae</taxon>
        <taxon>Cordylochernes</taxon>
    </lineage>
</organism>
<evidence type="ECO:0000313" key="3">
    <source>
        <dbReference type="Proteomes" id="UP001235939"/>
    </source>
</evidence>
<reference evidence="2 3" key="1">
    <citation type="submission" date="2022-01" db="EMBL/GenBank/DDBJ databases">
        <title>A chromosomal length assembly of Cordylochernes scorpioides.</title>
        <authorList>
            <person name="Zeh D."/>
            <person name="Zeh J."/>
        </authorList>
    </citation>
    <scope>NUCLEOTIDE SEQUENCE [LARGE SCALE GENOMIC DNA]</scope>
    <source>
        <strain evidence="2">IN4F17</strain>
        <tissue evidence="2">Whole Body</tissue>
    </source>
</reference>
<evidence type="ECO:0000313" key="2">
    <source>
        <dbReference type="EMBL" id="UYV60617.1"/>
    </source>
</evidence>